<keyword evidence="1" id="KW-0805">Transcription regulation</keyword>
<dbReference type="GO" id="GO:0003677">
    <property type="term" value="F:DNA binding"/>
    <property type="evidence" value="ECO:0007669"/>
    <property type="project" value="UniProtKB-KW"/>
</dbReference>
<dbReference type="PANTHER" id="PTHR33164">
    <property type="entry name" value="TRANSCRIPTIONAL REGULATOR, MARR FAMILY"/>
    <property type="match status" value="1"/>
</dbReference>
<dbReference type="InterPro" id="IPR036390">
    <property type="entry name" value="WH_DNA-bd_sf"/>
</dbReference>
<dbReference type="SUPFAM" id="SSF46785">
    <property type="entry name" value="Winged helix' DNA-binding domain"/>
    <property type="match status" value="1"/>
</dbReference>
<dbReference type="InterPro" id="IPR039422">
    <property type="entry name" value="MarR/SlyA-like"/>
</dbReference>
<dbReference type="GO" id="GO:0006950">
    <property type="term" value="P:response to stress"/>
    <property type="evidence" value="ECO:0007669"/>
    <property type="project" value="TreeGrafter"/>
</dbReference>
<dbReference type="STRING" id="1520.LF65_04390"/>
<evidence type="ECO:0000256" key="1">
    <source>
        <dbReference type="ARBA" id="ARBA00023015"/>
    </source>
</evidence>
<evidence type="ECO:0000313" key="6">
    <source>
        <dbReference type="Proteomes" id="UP000031866"/>
    </source>
</evidence>
<proteinExistence type="predicted"/>
<dbReference type="InterPro" id="IPR036388">
    <property type="entry name" value="WH-like_DNA-bd_sf"/>
</dbReference>
<evidence type="ECO:0000256" key="2">
    <source>
        <dbReference type="ARBA" id="ARBA00023125"/>
    </source>
</evidence>
<evidence type="ECO:0000259" key="4">
    <source>
        <dbReference type="PROSITE" id="PS50995"/>
    </source>
</evidence>
<dbReference type="Pfam" id="PF01047">
    <property type="entry name" value="MarR"/>
    <property type="match status" value="1"/>
</dbReference>
<dbReference type="OrthoDB" id="9806864at2"/>
<dbReference type="PROSITE" id="PS50995">
    <property type="entry name" value="HTH_MARR_2"/>
    <property type="match status" value="1"/>
</dbReference>
<dbReference type="PANTHER" id="PTHR33164:SF64">
    <property type="entry name" value="TRANSCRIPTIONAL REGULATOR SLYA"/>
    <property type="match status" value="1"/>
</dbReference>
<evidence type="ECO:0000313" key="5">
    <source>
        <dbReference type="EMBL" id="AJH00930.1"/>
    </source>
</evidence>
<accession>A0A0B5QF50</accession>
<dbReference type="Gene3D" id="1.10.10.10">
    <property type="entry name" value="Winged helix-like DNA-binding domain superfamily/Winged helix DNA-binding domain"/>
    <property type="match status" value="1"/>
</dbReference>
<protein>
    <submittedName>
        <fullName evidence="5">MarR family transcriptional regulator</fullName>
    </submittedName>
</protein>
<dbReference type="KEGG" id="cbei:LF65_04390"/>
<feature type="domain" description="HTH marR-type" evidence="4">
    <location>
        <begin position="13"/>
        <end position="147"/>
    </location>
</feature>
<dbReference type="AlphaFoldDB" id="A0A0B5QF50"/>
<gene>
    <name evidence="5" type="ORF">LF65_04390</name>
</gene>
<reference evidence="6" key="1">
    <citation type="submission" date="2014-12" db="EMBL/GenBank/DDBJ databases">
        <title>Genome sequence of Clostridium beijerinckii strain 59B.</title>
        <authorList>
            <person name="Little G.T."/>
            <person name="Minton N.P."/>
        </authorList>
    </citation>
    <scope>NUCLEOTIDE SEQUENCE [LARGE SCALE GENOMIC DNA]</scope>
    <source>
        <strain evidence="6">59B</strain>
    </source>
</reference>
<dbReference type="GO" id="GO:0003700">
    <property type="term" value="F:DNA-binding transcription factor activity"/>
    <property type="evidence" value="ECO:0007669"/>
    <property type="project" value="InterPro"/>
</dbReference>
<name>A0A0B5QF50_CLOBE</name>
<dbReference type="InterPro" id="IPR000835">
    <property type="entry name" value="HTH_MarR-typ"/>
</dbReference>
<dbReference type="EMBL" id="CP010086">
    <property type="protein sequence ID" value="AJH00930.1"/>
    <property type="molecule type" value="Genomic_DNA"/>
</dbReference>
<dbReference type="SMART" id="SM00347">
    <property type="entry name" value="HTH_MARR"/>
    <property type="match status" value="1"/>
</dbReference>
<dbReference type="Proteomes" id="UP000031866">
    <property type="component" value="Chromosome"/>
</dbReference>
<sequence length="147" mass="16977">MEFPSNRFKDDAESSTGLLFIRVYNKWHSIINQELRKLGITHPQFVVLTTLNFLSQSDDNVTQVSISKMADMDVMSVSQIVKGLEKREFIRKTVNPKDSRANAIILLPKGQEIVKFALPVVEKIDDDFFGILQENEKLFRKYLNQLD</sequence>
<evidence type="ECO:0000256" key="3">
    <source>
        <dbReference type="ARBA" id="ARBA00023163"/>
    </source>
</evidence>
<organism evidence="5 6">
    <name type="scientific">Clostridium beijerinckii</name>
    <name type="common">Clostridium MP</name>
    <dbReference type="NCBI Taxonomy" id="1520"/>
    <lineage>
        <taxon>Bacteria</taxon>
        <taxon>Bacillati</taxon>
        <taxon>Bacillota</taxon>
        <taxon>Clostridia</taxon>
        <taxon>Eubacteriales</taxon>
        <taxon>Clostridiaceae</taxon>
        <taxon>Clostridium</taxon>
    </lineage>
</organism>
<keyword evidence="3" id="KW-0804">Transcription</keyword>
<keyword evidence="2" id="KW-0238">DNA-binding</keyword>